<accession>A0A1M6N0F3</accession>
<evidence type="ECO:0000313" key="2">
    <source>
        <dbReference type="Proteomes" id="UP000536773"/>
    </source>
</evidence>
<protein>
    <submittedName>
        <fullName evidence="1">Uncharacterized protein</fullName>
    </submittedName>
</protein>
<reference evidence="1 2" key="1">
    <citation type="submission" date="2020-04" db="EMBL/GenBank/DDBJ databases">
        <authorList>
            <person name="Hitch T.C.A."/>
            <person name="Wylensek D."/>
            <person name="Clavel T."/>
        </authorList>
    </citation>
    <scope>NUCLEOTIDE SEQUENCE [LARGE SCALE GENOMIC DNA]</scope>
    <source>
        <strain evidence="1 2">WCA-386-APC-2A</strain>
    </source>
</reference>
<comment type="caution">
    <text evidence="1">The sequence shown here is derived from an EMBL/GenBank/DDBJ whole genome shotgun (WGS) entry which is preliminary data.</text>
</comment>
<organism evidence="1 2">
    <name type="scientific">Megasphaera elsdenii</name>
    <dbReference type="NCBI Taxonomy" id="907"/>
    <lineage>
        <taxon>Bacteria</taxon>
        <taxon>Bacillati</taxon>
        <taxon>Bacillota</taxon>
        <taxon>Negativicutes</taxon>
        <taxon>Veillonellales</taxon>
        <taxon>Veillonellaceae</taxon>
        <taxon>Megasphaera</taxon>
    </lineage>
</organism>
<dbReference type="AlphaFoldDB" id="A0A1M6N0F3"/>
<dbReference type="EMBL" id="JABBJH010000013">
    <property type="protein sequence ID" value="NMK39586.1"/>
    <property type="molecule type" value="Genomic_DNA"/>
</dbReference>
<dbReference type="RefSeq" id="WP_169013787.1">
    <property type="nucleotide sequence ID" value="NZ_DAWCUD010000090.1"/>
</dbReference>
<dbReference type="Proteomes" id="UP000536773">
    <property type="component" value="Unassembled WGS sequence"/>
</dbReference>
<sequence length="50" mass="6331">MYVWRMEKIMAENFREWKMLQQYEKYQKGRKAVQPKKEDLRIRHGVRSET</sequence>
<evidence type="ECO:0000313" key="1">
    <source>
        <dbReference type="EMBL" id="NMK39586.1"/>
    </source>
</evidence>
<name>A0A1M6N0F3_MEGEL</name>
<gene>
    <name evidence="1" type="ORF">HG933_09430</name>
</gene>
<proteinExistence type="predicted"/>